<organism evidence="2 3">
    <name type="scientific">Spirosoma validum</name>
    <dbReference type="NCBI Taxonomy" id="2771355"/>
    <lineage>
        <taxon>Bacteria</taxon>
        <taxon>Pseudomonadati</taxon>
        <taxon>Bacteroidota</taxon>
        <taxon>Cytophagia</taxon>
        <taxon>Cytophagales</taxon>
        <taxon>Cytophagaceae</taxon>
        <taxon>Spirosoma</taxon>
    </lineage>
</organism>
<dbReference type="Proteomes" id="UP000653797">
    <property type="component" value="Unassembled WGS sequence"/>
</dbReference>
<dbReference type="SUPFAM" id="SSF49785">
    <property type="entry name" value="Galactose-binding domain-like"/>
    <property type="match status" value="1"/>
</dbReference>
<dbReference type="InterPro" id="IPR008979">
    <property type="entry name" value="Galactose-bd-like_sf"/>
</dbReference>
<dbReference type="Pfam" id="PF07691">
    <property type="entry name" value="PA14"/>
    <property type="match status" value="2"/>
</dbReference>
<keyword evidence="3" id="KW-1185">Reference proteome</keyword>
<comment type="caution">
    <text evidence="2">The sequence shown here is derived from an EMBL/GenBank/DDBJ whole genome shotgun (WGS) entry which is preliminary data.</text>
</comment>
<dbReference type="SUPFAM" id="SSF56988">
    <property type="entry name" value="Anthrax protective antigen"/>
    <property type="match status" value="2"/>
</dbReference>
<dbReference type="PROSITE" id="PS51820">
    <property type="entry name" value="PA14"/>
    <property type="match status" value="2"/>
</dbReference>
<dbReference type="SMART" id="SM00758">
    <property type="entry name" value="PA14"/>
    <property type="match status" value="2"/>
</dbReference>
<dbReference type="Gene3D" id="2.60.120.260">
    <property type="entry name" value="Galactose-binding domain-like"/>
    <property type="match status" value="1"/>
</dbReference>
<reference evidence="2" key="1">
    <citation type="submission" date="2020-09" db="EMBL/GenBank/DDBJ databases">
        <authorList>
            <person name="Kim M.K."/>
        </authorList>
    </citation>
    <scope>NUCLEOTIDE SEQUENCE</scope>
    <source>
        <strain evidence="2">BT704</strain>
    </source>
</reference>
<dbReference type="InterPro" id="IPR037524">
    <property type="entry name" value="PA14/GLEYA"/>
</dbReference>
<dbReference type="EMBL" id="JACXAA010000011">
    <property type="protein sequence ID" value="MBD2756107.1"/>
    <property type="molecule type" value="Genomic_DNA"/>
</dbReference>
<gene>
    <name evidence="2" type="ORF">IC230_24630</name>
</gene>
<evidence type="ECO:0000259" key="1">
    <source>
        <dbReference type="PROSITE" id="PS51820"/>
    </source>
</evidence>
<evidence type="ECO:0000313" key="2">
    <source>
        <dbReference type="EMBL" id="MBD2756107.1"/>
    </source>
</evidence>
<feature type="domain" description="PA14" evidence="1">
    <location>
        <begin position="635"/>
        <end position="774"/>
    </location>
</feature>
<feature type="domain" description="PA14" evidence="1">
    <location>
        <begin position="411"/>
        <end position="550"/>
    </location>
</feature>
<accession>A0A927B6G6</accession>
<sequence length="1348" mass="146184">MKNYLHDYFSQFLLLTLIFSLIQANYANLSLTLNGISPDDGLRSYRLLKKTDPAFKSSRVITKTKRVTNDPIHFQISTNKEQVAIGEEIELTVTAQLISISPNLMFFPSGSNAYTLKMLLPTSFQQTGGDLTEYLTGELVYPSKTIATYTIRGFFANADNKACFRLLRSHEQATSQSLFVEKAGVCITVNETYVKGSARVAADVSTFNWCIEAEQGTGNRSVASSSLASGGQFMGRFGNSTEYMNYTVTNVPAAGEYVLQVWYSSGETPQLGIVVNGNLQIVAGTNNGNWAGPFAEKAVTVQLRAGTNSLRIQGVERSFVLDQLCIKGQESACAAPSLALTSSGCNGSNTYSVGFTVQAGATVSSSAGVVQGNQVINVPVGTDVTVTASLNGCSTQKTATSPTCGSSSGCGTGSGLIGTYYNTNDLSQNPVITRTDARVYFNWGNASPADGVLNADNFSVRWSGQVEAPVSGTYSFRTYNDDAVRLWVNDQLLINDWSARGSGWKEGSLTLTAGQKYTLKLEYADLSDVAQMQLYWEYSGQANQVIPSCRLYPSVSCTAPSLALTSSGCNGSSTYSVGFTVQAGATVSSSAGVVQGSQVINVPVGTDVTVTASLNGCSTQKTATSPTCGSSSGCGTGSGLIGTYYNTNDLSQNPVITRTDARVYFNWGNASPADGALNADNFSVRWSGQVEAPVSGTYSFRTYNDDAVRLWVNDQLLINDWSARGSGWKEGSLTLTAGQKYTLKLEYADLSDVAQMQLYWEYSGQANQVIPSCRLYPSVSCTAPSLALTSSGCNGSSTYSVGFTVQAGATVSSSAGVVQGSQVINVPVGTDVTVTASLNGCSTQRTTTSPTCGSVGGGGAYNYPIPATPASWPSYNSDVLSGKTIGETAVLENEYVKVEVRKNYGGAIQIIDKASGKKLVNFADWGRQNELSIYSGPKDFSASGWPGFNQIGWNPLTVGDIYGNGAPVVTWGFVRGNDGLQRIYVKTRMINWPTNNTLMDAYNERWYALNGREIDVKTRVTFNRTDQKFYEPTVPQEYPCFMRSGKNTLRYYTGNAPYTNAPYTTTNNTEVNGNAFASGHFMIAEPWISQEQNGLHIFVNTDKLALASTTGYDYQYNNTDYEGAFQATYATPANWLVVDPHDVWYHNYGFYVTPSFTEGRVWANSRPRKYGDKPDFRFDAARGRNDWHVGKGYDQGQPFSSDGWNCTLVPSQDGGPLTARRSSICSPFGSWKASTISTLYIRMKYTGQENQFRVTFRRNGQSEIPYNSDKPNQFAAWYPNGLENSLSQSFTFTPIKDGQYHTYTINCAANPEWRDVIQYFQLGYGNGNEVIPQETVSLLYFGVNNPGN</sequence>
<protein>
    <recommendedName>
        <fullName evidence="1">PA14 domain-containing protein</fullName>
    </recommendedName>
</protein>
<name>A0A927B6G6_9BACT</name>
<dbReference type="InterPro" id="IPR011658">
    <property type="entry name" value="PA14_dom"/>
</dbReference>
<proteinExistence type="predicted"/>
<dbReference type="Gene3D" id="3.90.182.10">
    <property type="entry name" value="Toxin - Anthrax Protective Antigen,domain 1"/>
    <property type="match status" value="2"/>
</dbReference>
<dbReference type="RefSeq" id="WP_191041738.1">
    <property type="nucleotide sequence ID" value="NZ_JACXAA010000011.1"/>
</dbReference>
<evidence type="ECO:0000313" key="3">
    <source>
        <dbReference type="Proteomes" id="UP000653797"/>
    </source>
</evidence>